<accession>A0ABT5D575</accession>
<dbReference type="InterPro" id="IPR013563">
    <property type="entry name" value="Oligopep_ABC_C"/>
</dbReference>
<dbReference type="InterPro" id="IPR017871">
    <property type="entry name" value="ABC_transporter-like_CS"/>
</dbReference>
<dbReference type="CDD" id="cd03257">
    <property type="entry name" value="ABC_NikE_OppD_transporters"/>
    <property type="match status" value="1"/>
</dbReference>
<name>A0ABT5D575_9BACT</name>
<dbReference type="Gene3D" id="3.40.50.300">
    <property type="entry name" value="P-loop containing nucleotide triphosphate hydrolases"/>
    <property type="match status" value="1"/>
</dbReference>
<evidence type="ECO:0000313" key="7">
    <source>
        <dbReference type="Proteomes" id="UP001221838"/>
    </source>
</evidence>
<dbReference type="Proteomes" id="UP001221838">
    <property type="component" value="Unassembled WGS sequence"/>
</dbReference>
<evidence type="ECO:0000256" key="3">
    <source>
        <dbReference type="ARBA" id="ARBA00022741"/>
    </source>
</evidence>
<dbReference type="SUPFAM" id="SSF52540">
    <property type="entry name" value="P-loop containing nucleoside triphosphate hydrolases"/>
    <property type="match status" value="1"/>
</dbReference>
<dbReference type="PANTHER" id="PTHR43776">
    <property type="entry name" value="TRANSPORT ATP-BINDING PROTEIN"/>
    <property type="match status" value="1"/>
</dbReference>
<gene>
    <name evidence="6" type="ORF">POL68_10105</name>
</gene>
<keyword evidence="2" id="KW-0813">Transport</keyword>
<dbReference type="EMBL" id="JAQNDM010000002">
    <property type="protein sequence ID" value="MDC0708820.1"/>
    <property type="molecule type" value="Genomic_DNA"/>
</dbReference>
<sequence length="346" mass="37931">MSQPGARAMSGPLLQVRDVRTHFPVRGGLLGRVRGTVKAVDGVSFEVMRGETLGLVGESGCGKSTLGRTLLRLIEPTAGSIRFDGEELTGLASGRLRALRRRMQLIFQDPYASLNPRLTVRDLIGEPFAIHGLAQGREREEKVRALVELMGLPRDAMDRYPHEFSGGQRQRIGIARSIALRPDLVIADEPISALDVSIQAQIVNLLVDLQRELKLTYLFIAHDLKIVEYISTRVAVMYLGKIVELAEASALYRRPRHPYTQALLSAVPVPDPEHPRKRILLQGDVPSPLAPPPGCAFHPRCPHAFERCRRETPPLYALSGGHTAACFLVEQEAHPSVVATPVAGGP</sequence>
<dbReference type="PANTHER" id="PTHR43776:SF7">
    <property type="entry name" value="D,D-DIPEPTIDE TRANSPORT ATP-BINDING PROTEIN DDPF-RELATED"/>
    <property type="match status" value="1"/>
</dbReference>
<dbReference type="PROSITE" id="PS00211">
    <property type="entry name" value="ABC_TRANSPORTER_1"/>
    <property type="match status" value="1"/>
</dbReference>
<keyword evidence="4 6" id="KW-0067">ATP-binding</keyword>
<proteinExistence type="inferred from homology"/>
<feature type="domain" description="ABC transporter" evidence="5">
    <location>
        <begin position="14"/>
        <end position="264"/>
    </location>
</feature>
<dbReference type="Pfam" id="PF08352">
    <property type="entry name" value="oligo_HPY"/>
    <property type="match status" value="1"/>
</dbReference>
<dbReference type="InterPro" id="IPR050319">
    <property type="entry name" value="ABC_transp_ATP-bind"/>
</dbReference>
<dbReference type="InterPro" id="IPR003439">
    <property type="entry name" value="ABC_transporter-like_ATP-bd"/>
</dbReference>
<reference evidence="6 7" key="1">
    <citation type="submission" date="2022-11" db="EMBL/GenBank/DDBJ databases">
        <title>Minimal conservation of predation-associated metabolite biosynthetic gene clusters underscores biosynthetic potential of Myxococcota including descriptions for ten novel species: Archangium lansinium sp. nov., Myxococcus landrumus sp. nov., Nannocystis bai.</title>
        <authorList>
            <person name="Ahearne A."/>
            <person name="Stevens C."/>
            <person name="Dowd S."/>
        </authorList>
    </citation>
    <scope>NUCLEOTIDE SEQUENCE [LARGE SCALE GENOMIC DNA]</scope>
    <source>
        <strain evidence="6 7">NCWAL01</strain>
    </source>
</reference>
<evidence type="ECO:0000256" key="2">
    <source>
        <dbReference type="ARBA" id="ARBA00022448"/>
    </source>
</evidence>
<keyword evidence="7" id="KW-1185">Reference proteome</keyword>
<dbReference type="NCBIfam" id="NF008453">
    <property type="entry name" value="PRK11308.1"/>
    <property type="match status" value="1"/>
</dbReference>
<organism evidence="6 7">
    <name type="scientific">Stigmatella ashevillensis</name>
    <dbReference type="NCBI Taxonomy" id="2995309"/>
    <lineage>
        <taxon>Bacteria</taxon>
        <taxon>Pseudomonadati</taxon>
        <taxon>Myxococcota</taxon>
        <taxon>Myxococcia</taxon>
        <taxon>Myxococcales</taxon>
        <taxon>Cystobacterineae</taxon>
        <taxon>Archangiaceae</taxon>
        <taxon>Stigmatella</taxon>
    </lineage>
</organism>
<protein>
    <submittedName>
        <fullName evidence="6">Dipeptide ABC transporter ATP-binding protein</fullName>
    </submittedName>
</protein>
<comment type="caution">
    <text evidence="6">The sequence shown here is derived from an EMBL/GenBank/DDBJ whole genome shotgun (WGS) entry which is preliminary data.</text>
</comment>
<dbReference type="NCBIfam" id="TIGR01727">
    <property type="entry name" value="oligo_HPY"/>
    <property type="match status" value="1"/>
</dbReference>
<dbReference type="SMART" id="SM00382">
    <property type="entry name" value="AAA"/>
    <property type="match status" value="1"/>
</dbReference>
<comment type="similarity">
    <text evidence="1">Belongs to the ABC transporter superfamily.</text>
</comment>
<keyword evidence="3" id="KW-0547">Nucleotide-binding</keyword>
<evidence type="ECO:0000256" key="4">
    <source>
        <dbReference type="ARBA" id="ARBA00022840"/>
    </source>
</evidence>
<dbReference type="InterPro" id="IPR003593">
    <property type="entry name" value="AAA+_ATPase"/>
</dbReference>
<dbReference type="Pfam" id="PF00005">
    <property type="entry name" value="ABC_tran"/>
    <property type="match status" value="1"/>
</dbReference>
<dbReference type="InterPro" id="IPR027417">
    <property type="entry name" value="P-loop_NTPase"/>
</dbReference>
<dbReference type="RefSeq" id="WP_272136848.1">
    <property type="nucleotide sequence ID" value="NZ_JAQNDM010000002.1"/>
</dbReference>
<dbReference type="GO" id="GO:0005524">
    <property type="term" value="F:ATP binding"/>
    <property type="evidence" value="ECO:0007669"/>
    <property type="project" value="UniProtKB-KW"/>
</dbReference>
<dbReference type="PROSITE" id="PS50893">
    <property type="entry name" value="ABC_TRANSPORTER_2"/>
    <property type="match status" value="1"/>
</dbReference>
<evidence type="ECO:0000256" key="1">
    <source>
        <dbReference type="ARBA" id="ARBA00005417"/>
    </source>
</evidence>
<evidence type="ECO:0000313" key="6">
    <source>
        <dbReference type="EMBL" id="MDC0708820.1"/>
    </source>
</evidence>
<evidence type="ECO:0000259" key="5">
    <source>
        <dbReference type="PROSITE" id="PS50893"/>
    </source>
</evidence>